<dbReference type="STRING" id="1043004.A0A074WW06"/>
<evidence type="ECO:0000256" key="3">
    <source>
        <dbReference type="ARBA" id="ARBA00006462"/>
    </source>
</evidence>
<dbReference type="Proteomes" id="UP000027730">
    <property type="component" value="Unassembled WGS sequence"/>
</dbReference>
<gene>
    <name evidence="14" type="ORF">M436DRAFT_41442</name>
</gene>
<keyword evidence="7 12" id="KW-0812">Transmembrane</keyword>
<dbReference type="GO" id="GO:0000166">
    <property type="term" value="F:nucleotide binding"/>
    <property type="evidence" value="ECO:0007669"/>
    <property type="project" value="UniProtKB-KW"/>
</dbReference>
<dbReference type="GO" id="GO:0016263">
    <property type="term" value="F:glycoprotein-N-acetylgalactosamine 3-beta-galactosyltransferase activity"/>
    <property type="evidence" value="ECO:0007669"/>
    <property type="project" value="UniProtKB-EC"/>
</dbReference>
<comment type="subcellular location">
    <subcellularLocation>
        <location evidence="1">Membrane</location>
        <topology evidence="1">Single-pass type II membrane protein</topology>
    </subcellularLocation>
</comment>
<evidence type="ECO:0000256" key="11">
    <source>
        <dbReference type="ARBA" id="ARBA00023136"/>
    </source>
</evidence>
<dbReference type="InterPro" id="IPR003378">
    <property type="entry name" value="Fringe-like_glycosylTrfase"/>
</dbReference>
<comment type="pathway">
    <text evidence="2">Protein modification; protein glycosylation.</text>
</comment>
<feature type="domain" description="Fringe-like glycosyltransferase" evidence="13">
    <location>
        <begin position="195"/>
        <end position="326"/>
    </location>
</feature>
<evidence type="ECO:0000256" key="5">
    <source>
        <dbReference type="ARBA" id="ARBA00022676"/>
    </source>
</evidence>
<dbReference type="EMBL" id="KL584705">
    <property type="protein sequence ID" value="KEQ75689.1"/>
    <property type="molecule type" value="Genomic_DNA"/>
</dbReference>
<proteinExistence type="inferred from homology"/>
<evidence type="ECO:0000256" key="10">
    <source>
        <dbReference type="ARBA" id="ARBA00022989"/>
    </source>
</evidence>
<evidence type="ECO:0000256" key="12">
    <source>
        <dbReference type="SAM" id="Phobius"/>
    </source>
</evidence>
<dbReference type="Pfam" id="PF02434">
    <property type="entry name" value="Fringe"/>
    <property type="match status" value="1"/>
</dbReference>
<evidence type="ECO:0000313" key="14">
    <source>
        <dbReference type="EMBL" id="KEQ75689.1"/>
    </source>
</evidence>
<dbReference type="PANTHER" id="PTHR23033:SF47">
    <property type="entry name" value="APPLE DOMAIN-CONTAINING PROTEIN-RELATED"/>
    <property type="match status" value="1"/>
</dbReference>
<evidence type="ECO:0000256" key="1">
    <source>
        <dbReference type="ARBA" id="ARBA00004606"/>
    </source>
</evidence>
<keyword evidence="11 12" id="KW-0472">Membrane</keyword>
<evidence type="ECO:0000259" key="13">
    <source>
        <dbReference type="Pfam" id="PF02434"/>
    </source>
</evidence>
<reference evidence="14 15" key="1">
    <citation type="journal article" date="2014" name="BMC Genomics">
        <title>Genome sequencing of four Aureobasidium pullulans varieties: biotechnological potential, stress tolerance, and description of new species.</title>
        <authorList>
            <person name="Gostin Ar C."/>
            <person name="Ohm R.A."/>
            <person name="Kogej T."/>
            <person name="Sonjak S."/>
            <person name="Turk M."/>
            <person name="Zajc J."/>
            <person name="Zalar P."/>
            <person name="Grube M."/>
            <person name="Sun H."/>
            <person name="Han J."/>
            <person name="Sharma A."/>
            <person name="Chiniquy J."/>
            <person name="Ngan C.Y."/>
            <person name="Lipzen A."/>
            <person name="Barry K."/>
            <person name="Grigoriev I.V."/>
            <person name="Gunde-Cimerman N."/>
        </authorList>
    </citation>
    <scope>NUCLEOTIDE SEQUENCE [LARGE SCALE GENOMIC DNA]</scope>
    <source>
        <strain evidence="14 15">CBS 147.97</strain>
    </source>
</reference>
<dbReference type="AlphaFoldDB" id="A0A074WW06"/>
<accession>A0A074WW06</accession>
<comment type="similarity">
    <text evidence="3">Belongs to the glycosyltransferase 31 family. Beta3-Gal-T subfamily.</text>
</comment>
<dbReference type="PANTHER" id="PTHR23033">
    <property type="entry name" value="BETA1,3-GALACTOSYLTRANSFERASE"/>
    <property type="match status" value="1"/>
</dbReference>
<evidence type="ECO:0000256" key="6">
    <source>
        <dbReference type="ARBA" id="ARBA00022679"/>
    </source>
</evidence>
<dbReference type="InterPro" id="IPR026050">
    <property type="entry name" value="C1GALT1/C1GALT1_chp1"/>
</dbReference>
<dbReference type="GeneID" id="25409563"/>
<dbReference type="GO" id="GO:0016020">
    <property type="term" value="C:membrane"/>
    <property type="evidence" value="ECO:0007669"/>
    <property type="project" value="UniProtKB-SubCell"/>
</dbReference>
<sequence>MLAAGHSLRCLEPLLVLSRRKSQAYLRAISVCVLLVFFWANLPLFASLEKRMLRNAYTPSSLGFEYKNLPGANDTVVVMRTGSTEIQDKLPIHMATTLRRYPDSIIFSDYEEDFENRQVIDALESVDSHLKDTNPDFELWRRLKQGGRSVLHQDELSGQSIWLDHGIGKAENPGWKLDKFKFLPMVNRTLHDYPDKKWYIFVEPDTFIFWQTLLVYLSNLDWTKSYYLGGEMQIGDVIFAHGGMGFIVSRPALESVVAQYQAHQREYEDFTEGHWAGDCVLGKALKDAGTSLTWAWPIFQGDDVGNMNYNYTKLWCQPTVSYHHVSPSVIQDLFDFEKTWMSDTNNTSFLRHRDIFKLFALPRMNATRTHWDNFCTDDRGPADSLQECRAICVADKSCLQYQVNAEDKCLTTSRPNVGQSATNTTSDWIFERVQEFYDQAEDCQGVRWIS</sequence>
<name>A0A074WW06_9PEZI</name>
<keyword evidence="8" id="KW-0547">Nucleotide-binding</keyword>
<evidence type="ECO:0000256" key="2">
    <source>
        <dbReference type="ARBA" id="ARBA00004922"/>
    </source>
</evidence>
<feature type="transmembrane region" description="Helical" evidence="12">
    <location>
        <begin position="24"/>
        <end position="45"/>
    </location>
</feature>
<evidence type="ECO:0000256" key="8">
    <source>
        <dbReference type="ARBA" id="ARBA00022741"/>
    </source>
</evidence>
<dbReference type="OrthoDB" id="414175at2759"/>
<evidence type="ECO:0000313" key="15">
    <source>
        <dbReference type="Proteomes" id="UP000027730"/>
    </source>
</evidence>
<dbReference type="EC" id="2.4.1.122" evidence="4"/>
<evidence type="ECO:0000256" key="9">
    <source>
        <dbReference type="ARBA" id="ARBA00022968"/>
    </source>
</evidence>
<keyword evidence="9" id="KW-0735">Signal-anchor</keyword>
<dbReference type="RefSeq" id="XP_013429525.1">
    <property type="nucleotide sequence ID" value="XM_013574071.1"/>
</dbReference>
<dbReference type="HOGENOM" id="CLU_022549_3_1_1"/>
<dbReference type="Gene3D" id="3.90.550.50">
    <property type="match status" value="1"/>
</dbReference>
<keyword evidence="5" id="KW-0328">Glycosyltransferase</keyword>
<evidence type="ECO:0000256" key="4">
    <source>
        <dbReference type="ARBA" id="ARBA00012557"/>
    </source>
</evidence>
<evidence type="ECO:0000256" key="7">
    <source>
        <dbReference type="ARBA" id="ARBA00022692"/>
    </source>
</evidence>
<keyword evidence="6" id="KW-0808">Transferase</keyword>
<protein>
    <recommendedName>
        <fullName evidence="4">N-acetylgalactosaminide beta-1,3-galactosyltransferase</fullName>
        <ecNumber evidence="4">2.4.1.122</ecNumber>
    </recommendedName>
</protein>
<keyword evidence="10 12" id="KW-1133">Transmembrane helix</keyword>
<keyword evidence="15" id="KW-1185">Reference proteome</keyword>
<organism evidence="14 15">
    <name type="scientific">Aureobasidium namibiae CBS 147.97</name>
    <dbReference type="NCBI Taxonomy" id="1043004"/>
    <lineage>
        <taxon>Eukaryota</taxon>
        <taxon>Fungi</taxon>
        <taxon>Dikarya</taxon>
        <taxon>Ascomycota</taxon>
        <taxon>Pezizomycotina</taxon>
        <taxon>Dothideomycetes</taxon>
        <taxon>Dothideomycetidae</taxon>
        <taxon>Dothideales</taxon>
        <taxon>Saccotheciaceae</taxon>
        <taxon>Aureobasidium</taxon>
    </lineage>
</organism>